<proteinExistence type="predicted"/>
<dbReference type="Proteomes" id="UP001159042">
    <property type="component" value="Unassembled WGS sequence"/>
</dbReference>
<name>A0AAV8WFV6_9CUCU</name>
<protein>
    <submittedName>
        <fullName evidence="2">Uncharacterized protein</fullName>
    </submittedName>
</protein>
<evidence type="ECO:0000313" key="2">
    <source>
        <dbReference type="EMBL" id="KAJ8925457.1"/>
    </source>
</evidence>
<dbReference type="EMBL" id="JANEYG010000001">
    <property type="protein sequence ID" value="KAJ8925457.1"/>
    <property type="molecule type" value="Genomic_DNA"/>
</dbReference>
<accession>A0AAV8WFV6</accession>
<keyword evidence="3" id="KW-1185">Reference proteome</keyword>
<organism evidence="2 3">
    <name type="scientific">Exocentrus adspersus</name>
    <dbReference type="NCBI Taxonomy" id="1586481"/>
    <lineage>
        <taxon>Eukaryota</taxon>
        <taxon>Metazoa</taxon>
        <taxon>Ecdysozoa</taxon>
        <taxon>Arthropoda</taxon>
        <taxon>Hexapoda</taxon>
        <taxon>Insecta</taxon>
        <taxon>Pterygota</taxon>
        <taxon>Neoptera</taxon>
        <taxon>Endopterygota</taxon>
        <taxon>Coleoptera</taxon>
        <taxon>Polyphaga</taxon>
        <taxon>Cucujiformia</taxon>
        <taxon>Chrysomeloidea</taxon>
        <taxon>Cerambycidae</taxon>
        <taxon>Lamiinae</taxon>
        <taxon>Acanthocinini</taxon>
        <taxon>Exocentrus</taxon>
    </lineage>
</organism>
<comment type="caution">
    <text evidence="2">The sequence shown here is derived from an EMBL/GenBank/DDBJ whole genome shotgun (WGS) entry which is preliminary data.</text>
</comment>
<dbReference type="AlphaFoldDB" id="A0AAV8WFV6"/>
<feature type="compositionally biased region" description="Acidic residues" evidence="1">
    <location>
        <begin position="1"/>
        <end position="11"/>
    </location>
</feature>
<evidence type="ECO:0000256" key="1">
    <source>
        <dbReference type="SAM" id="MobiDB-lite"/>
    </source>
</evidence>
<feature type="compositionally biased region" description="Basic residues" evidence="1">
    <location>
        <begin position="215"/>
        <end position="224"/>
    </location>
</feature>
<feature type="region of interest" description="Disordered" evidence="1">
    <location>
        <begin position="1"/>
        <end position="31"/>
    </location>
</feature>
<gene>
    <name evidence="2" type="ORF">NQ315_009291</name>
</gene>
<evidence type="ECO:0000313" key="3">
    <source>
        <dbReference type="Proteomes" id="UP001159042"/>
    </source>
</evidence>
<reference evidence="2 3" key="1">
    <citation type="journal article" date="2023" name="Insect Mol. Biol.">
        <title>Genome sequencing provides insights into the evolution of gene families encoding plant cell wall-degrading enzymes in longhorned beetles.</title>
        <authorList>
            <person name="Shin N.R."/>
            <person name="Okamura Y."/>
            <person name="Kirsch R."/>
            <person name="Pauchet Y."/>
        </authorList>
    </citation>
    <scope>NUCLEOTIDE SEQUENCE [LARGE SCALE GENOMIC DNA]</scope>
    <source>
        <strain evidence="2">EAD_L_NR</strain>
    </source>
</reference>
<feature type="region of interest" description="Disordered" evidence="1">
    <location>
        <begin position="211"/>
        <end position="248"/>
    </location>
</feature>
<sequence length="248" mass="29579">MAEENDNNLSEEEYKVRRRINKHGPKEEKPRKTRFDVLAIPHRRIILDTYQNHSYHFPKDKAQRMKHQLQELYAMTPEETEKYFEQLKNEENQIAKQKMLKIMLKQLYRKQQREKQVSKAYKFVERLLKQGMMHAFNHAVPPLISVRLRNLSDIILEQICDLRNIDIPDRENPDQFGLFLIAISDWIAIAIESVYYGVQLKKNVELEVIEEQRKTQSKGSKKAKKGTEVDEEEIRVHGEEDLTDQDFE</sequence>